<organism evidence="7 8">
    <name type="scientific">Patellaria atrata CBS 101060</name>
    <dbReference type="NCBI Taxonomy" id="1346257"/>
    <lineage>
        <taxon>Eukaryota</taxon>
        <taxon>Fungi</taxon>
        <taxon>Dikarya</taxon>
        <taxon>Ascomycota</taxon>
        <taxon>Pezizomycotina</taxon>
        <taxon>Dothideomycetes</taxon>
        <taxon>Dothideomycetes incertae sedis</taxon>
        <taxon>Patellariales</taxon>
        <taxon>Patellariaceae</taxon>
        <taxon>Patellaria</taxon>
    </lineage>
</organism>
<dbReference type="InterPro" id="IPR013083">
    <property type="entry name" value="Znf_RING/FYVE/PHD"/>
</dbReference>
<name>A0A9P4VPF9_9PEZI</name>
<keyword evidence="3" id="KW-0862">Zinc</keyword>
<reference evidence="7" key="1">
    <citation type="journal article" date="2020" name="Stud. Mycol.">
        <title>101 Dothideomycetes genomes: a test case for predicting lifestyles and emergence of pathogens.</title>
        <authorList>
            <person name="Haridas S."/>
            <person name="Albert R."/>
            <person name="Binder M."/>
            <person name="Bloem J."/>
            <person name="Labutti K."/>
            <person name="Salamov A."/>
            <person name="Andreopoulos B."/>
            <person name="Baker S."/>
            <person name="Barry K."/>
            <person name="Bills G."/>
            <person name="Bluhm B."/>
            <person name="Cannon C."/>
            <person name="Castanera R."/>
            <person name="Culley D."/>
            <person name="Daum C."/>
            <person name="Ezra D."/>
            <person name="Gonzalez J."/>
            <person name="Henrissat B."/>
            <person name="Kuo A."/>
            <person name="Liang C."/>
            <person name="Lipzen A."/>
            <person name="Lutzoni F."/>
            <person name="Magnuson J."/>
            <person name="Mondo S."/>
            <person name="Nolan M."/>
            <person name="Ohm R."/>
            <person name="Pangilinan J."/>
            <person name="Park H.-J."/>
            <person name="Ramirez L."/>
            <person name="Alfaro M."/>
            <person name="Sun H."/>
            <person name="Tritt A."/>
            <person name="Yoshinaga Y."/>
            <person name="Zwiers L.-H."/>
            <person name="Turgeon B."/>
            <person name="Goodwin S."/>
            <person name="Spatafora J."/>
            <person name="Crous P."/>
            <person name="Grigoriev I."/>
        </authorList>
    </citation>
    <scope>NUCLEOTIDE SEQUENCE</scope>
    <source>
        <strain evidence="7">CBS 101060</strain>
    </source>
</reference>
<sequence length="317" mass="35461">MVATHVDVRAGHHSNSRGLGFWERIFWKNDRNDVCQRDNINTIDSSPANSDSHVDGNVVNKETSEPEICSPLKEPDMPTRELPPLYGPLNKDTQDCPMCQWPLRLQDPTGDDAAVQLPGPCDHIICSHCVGSWRLLLAKSDDSLSTPTCPICPASKVIASIFVPPTAQDYQVHIGLLLGVLDDLYGGRLNDLDTRVVDHPESLSVVHFVDVWTTAIAEDIEQILSVRDFLNYMYIGFKRLVWRYHPDDQTLLPKYHEWYETVEELWLLQVEEAVEGLNGPEVALIEIARRVREAKCASEDGATGGSIVGNLLGWLNV</sequence>
<dbReference type="Proteomes" id="UP000799429">
    <property type="component" value="Unassembled WGS sequence"/>
</dbReference>
<keyword evidence="8" id="KW-1185">Reference proteome</keyword>
<feature type="compositionally biased region" description="Polar residues" evidence="5">
    <location>
        <begin position="39"/>
        <end position="51"/>
    </location>
</feature>
<gene>
    <name evidence="7" type="ORF">M501DRAFT_1034588</name>
</gene>
<evidence type="ECO:0000256" key="5">
    <source>
        <dbReference type="SAM" id="MobiDB-lite"/>
    </source>
</evidence>
<evidence type="ECO:0000256" key="4">
    <source>
        <dbReference type="PROSITE-ProRule" id="PRU00175"/>
    </source>
</evidence>
<evidence type="ECO:0000259" key="6">
    <source>
        <dbReference type="PROSITE" id="PS50089"/>
    </source>
</evidence>
<dbReference type="PROSITE" id="PS50089">
    <property type="entry name" value="ZF_RING_2"/>
    <property type="match status" value="1"/>
</dbReference>
<dbReference type="AlphaFoldDB" id="A0A9P4VPF9"/>
<dbReference type="GO" id="GO:0008270">
    <property type="term" value="F:zinc ion binding"/>
    <property type="evidence" value="ECO:0007669"/>
    <property type="project" value="UniProtKB-KW"/>
</dbReference>
<keyword evidence="1" id="KW-0479">Metal-binding</keyword>
<dbReference type="InterPro" id="IPR017907">
    <property type="entry name" value="Znf_RING_CS"/>
</dbReference>
<dbReference type="InterPro" id="IPR001841">
    <property type="entry name" value="Znf_RING"/>
</dbReference>
<evidence type="ECO:0000313" key="7">
    <source>
        <dbReference type="EMBL" id="KAF2835439.1"/>
    </source>
</evidence>
<dbReference type="Gene3D" id="3.30.40.10">
    <property type="entry name" value="Zinc/RING finger domain, C3HC4 (zinc finger)"/>
    <property type="match status" value="1"/>
</dbReference>
<evidence type="ECO:0000256" key="2">
    <source>
        <dbReference type="ARBA" id="ARBA00022771"/>
    </source>
</evidence>
<evidence type="ECO:0000313" key="8">
    <source>
        <dbReference type="Proteomes" id="UP000799429"/>
    </source>
</evidence>
<evidence type="ECO:0000256" key="3">
    <source>
        <dbReference type="ARBA" id="ARBA00022833"/>
    </source>
</evidence>
<protein>
    <recommendedName>
        <fullName evidence="6">RING-type domain-containing protein</fullName>
    </recommendedName>
</protein>
<feature type="domain" description="RING-type" evidence="6">
    <location>
        <begin position="96"/>
        <end position="152"/>
    </location>
</feature>
<keyword evidence="2 4" id="KW-0863">Zinc-finger</keyword>
<proteinExistence type="predicted"/>
<dbReference type="SUPFAM" id="SSF57850">
    <property type="entry name" value="RING/U-box"/>
    <property type="match status" value="1"/>
</dbReference>
<comment type="caution">
    <text evidence="7">The sequence shown here is derived from an EMBL/GenBank/DDBJ whole genome shotgun (WGS) entry which is preliminary data.</text>
</comment>
<dbReference type="PROSITE" id="PS00518">
    <property type="entry name" value="ZF_RING_1"/>
    <property type="match status" value="1"/>
</dbReference>
<accession>A0A9P4VPF9</accession>
<evidence type="ECO:0000256" key="1">
    <source>
        <dbReference type="ARBA" id="ARBA00022723"/>
    </source>
</evidence>
<dbReference type="EMBL" id="MU006109">
    <property type="protein sequence ID" value="KAF2835439.1"/>
    <property type="molecule type" value="Genomic_DNA"/>
</dbReference>
<feature type="region of interest" description="Disordered" evidence="5">
    <location>
        <begin position="39"/>
        <end position="75"/>
    </location>
</feature>